<evidence type="ECO:0000256" key="1">
    <source>
        <dbReference type="SAM" id="MobiDB-lite"/>
    </source>
</evidence>
<feature type="compositionally biased region" description="Basic residues" evidence="1">
    <location>
        <begin position="108"/>
        <end position="118"/>
    </location>
</feature>
<accession>A0A851HWM1</accession>
<proteinExistence type="predicted"/>
<organism evidence="2 3">
    <name type="scientific">Marinobacter adhaerens</name>
    <dbReference type="NCBI Taxonomy" id="1033846"/>
    <lineage>
        <taxon>Bacteria</taxon>
        <taxon>Pseudomonadati</taxon>
        <taxon>Pseudomonadota</taxon>
        <taxon>Gammaproteobacteria</taxon>
        <taxon>Pseudomonadales</taxon>
        <taxon>Marinobacteraceae</taxon>
        <taxon>Marinobacter</taxon>
    </lineage>
</organism>
<evidence type="ECO:0000313" key="3">
    <source>
        <dbReference type="Proteomes" id="UP000536442"/>
    </source>
</evidence>
<protein>
    <submittedName>
        <fullName evidence="2">DUF434 domain-containing protein</fullName>
    </submittedName>
</protein>
<dbReference type="EMBL" id="JABEVQ010000001">
    <property type="protein sequence ID" value="NWN90391.1"/>
    <property type="molecule type" value="Genomic_DNA"/>
</dbReference>
<name>A0A851HWM1_9GAMM</name>
<evidence type="ECO:0000313" key="2">
    <source>
        <dbReference type="EMBL" id="NWN90391.1"/>
    </source>
</evidence>
<comment type="caution">
    <text evidence="2">The sequence shown here is derived from an EMBL/GenBank/DDBJ whole genome shotgun (WGS) entry which is preliminary data.</text>
</comment>
<feature type="region of interest" description="Disordered" evidence="1">
    <location>
        <begin position="90"/>
        <end position="118"/>
    </location>
</feature>
<sequence length="118" mass="13941">MAVKEMALLLNRGYRWKASPQLLGNHFTKRYGQSPSPELHRAMEYPVWHWEKFVENTRYLCRHGGTGQKLTPDTHRKRFRFLLPRNLKITPYRSPDHAPITPTIPMPRGKRRPLPKSV</sequence>
<reference evidence="2 3" key="1">
    <citation type="submission" date="2020-03" db="EMBL/GenBank/DDBJ databases">
        <title>Metagenomic, metatranscriptomic, and metabolomic analyses revealed the key microbes and metabolic features during the fermentation of ganjang, Korean traditional soy sauce.</title>
        <authorList>
            <person name="Chun B.H."/>
            <person name="Jeon C.O."/>
        </authorList>
    </citation>
    <scope>NUCLEOTIDE SEQUENCE [LARGE SCALE GENOMIC DNA]</scope>
    <source>
        <strain evidence="2 3">KG14</strain>
    </source>
</reference>
<keyword evidence="3" id="KW-1185">Reference proteome</keyword>
<gene>
    <name evidence="2" type="ORF">HLV39_02610</name>
</gene>
<dbReference type="AlphaFoldDB" id="A0A851HWM1"/>
<dbReference type="Proteomes" id="UP000536442">
    <property type="component" value="Unassembled WGS sequence"/>
</dbReference>